<dbReference type="EMBL" id="JAMYQB010000028">
    <property type="protein sequence ID" value="MER9407655.1"/>
    <property type="molecule type" value="Genomic_DNA"/>
</dbReference>
<protein>
    <submittedName>
        <fullName evidence="2">HipA N-terminal domain-containing protein</fullName>
    </submittedName>
</protein>
<sequence length="89" mass="9660">MNAVKIGTIVRTLGYFNAFNFDDAYRATGGFPVSSLSFRAATGGLRKDPKPLASALPAFFANLLPEEKLPERWKSTTKAMCGPAMISIF</sequence>
<dbReference type="Pfam" id="PF13657">
    <property type="entry name" value="Couple_hipA"/>
    <property type="match status" value="1"/>
</dbReference>
<name>A0ABV1Z6R5_9HYPH</name>
<proteinExistence type="predicted"/>
<dbReference type="InterPro" id="IPR017508">
    <property type="entry name" value="HipA_N1"/>
</dbReference>
<evidence type="ECO:0000259" key="1">
    <source>
        <dbReference type="Pfam" id="PF13657"/>
    </source>
</evidence>
<comment type="caution">
    <text evidence="2">The sequence shown here is derived from an EMBL/GenBank/DDBJ whole genome shotgun (WGS) entry which is preliminary data.</text>
</comment>
<organism evidence="2 3">
    <name type="scientific">Mesorhizobium caraganae</name>
    <dbReference type="NCBI Taxonomy" id="483206"/>
    <lineage>
        <taxon>Bacteria</taxon>
        <taxon>Pseudomonadati</taxon>
        <taxon>Pseudomonadota</taxon>
        <taxon>Alphaproteobacteria</taxon>
        <taxon>Hyphomicrobiales</taxon>
        <taxon>Phyllobacteriaceae</taxon>
        <taxon>Mesorhizobium</taxon>
    </lineage>
</organism>
<accession>A0ABV1Z6R5</accession>
<keyword evidence="3" id="KW-1185">Reference proteome</keyword>
<feature type="domain" description="HipA N-terminal subdomain 1" evidence="1">
    <location>
        <begin position="2"/>
        <end position="78"/>
    </location>
</feature>
<evidence type="ECO:0000313" key="3">
    <source>
        <dbReference type="Proteomes" id="UP001433071"/>
    </source>
</evidence>
<reference evidence="2 3" key="1">
    <citation type="journal article" date="2024" name="Proc. Natl. Acad. Sci. U.S.A.">
        <title>The evolutionary genomics of adaptation to stress in wild rhizobium bacteria.</title>
        <authorList>
            <person name="Kehlet-Delgado H."/>
            <person name="Montoya A.P."/>
            <person name="Jensen K.T."/>
            <person name="Wendlandt C.E."/>
            <person name="Dexheimer C."/>
            <person name="Roberts M."/>
            <person name="Torres Martinez L."/>
            <person name="Friesen M.L."/>
            <person name="Griffitts J.S."/>
            <person name="Porter S.S."/>
        </authorList>
    </citation>
    <scope>NUCLEOTIDE SEQUENCE [LARGE SCALE GENOMIC DNA]</scope>
    <source>
        <strain evidence="2 3">M0641</strain>
    </source>
</reference>
<gene>
    <name evidence="2" type="ORF">NKI36_26910</name>
</gene>
<evidence type="ECO:0000313" key="2">
    <source>
        <dbReference type="EMBL" id="MER9407655.1"/>
    </source>
</evidence>
<dbReference type="Proteomes" id="UP001433071">
    <property type="component" value="Unassembled WGS sequence"/>
</dbReference>